<comment type="caution">
    <text evidence="2">The sequence shown here is derived from an EMBL/GenBank/DDBJ whole genome shotgun (WGS) entry which is preliminary data.</text>
</comment>
<feature type="region of interest" description="Disordered" evidence="1">
    <location>
        <begin position="701"/>
        <end position="750"/>
    </location>
</feature>
<feature type="region of interest" description="Disordered" evidence="1">
    <location>
        <begin position="880"/>
        <end position="899"/>
    </location>
</feature>
<dbReference type="Proteomes" id="UP001583177">
    <property type="component" value="Unassembled WGS sequence"/>
</dbReference>
<feature type="region of interest" description="Disordered" evidence="1">
    <location>
        <begin position="644"/>
        <end position="689"/>
    </location>
</feature>
<feature type="region of interest" description="Disordered" evidence="1">
    <location>
        <begin position="803"/>
        <end position="844"/>
    </location>
</feature>
<proteinExistence type="predicted"/>
<feature type="compositionally biased region" description="Basic and acidic residues" evidence="1">
    <location>
        <begin position="973"/>
        <end position="1001"/>
    </location>
</feature>
<feature type="region of interest" description="Disordered" evidence="1">
    <location>
        <begin position="1"/>
        <end position="54"/>
    </location>
</feature>
<feature type="compositionally biased region" description="Basic residues" evidence="1">
    <location>
        <begin position="217"/>
        <end position="228"/>
    </location>
</feature>
<keyword evidence="3" id="KW-1185">Reference proteome</keyword>
<gene>
    <name evidence="2" type="ORF">Daus18300_011895</name>
</gene>
<organism evidence="2 3">
    <name type="scientific">Diaporthe australafricana</name>
    <dbReference type="NCBI Taxonomy" id="127596"/>
    <lineage>
        <taxon>Eukaryota</taxon>
        <taxon>Fungi</taxon>
        <taxon>Dikarya</taxon>
        <taxon>Ascomycota</taxon>
        <taxon>Pezizomycotina</taxon>
        <taxon>Sordariomycetes</taxon>
        <taxon>Sordariomycetidae</taxon>
        <taxon>Diaporthales</taxon>
        <taxon>Diaporthaceae</taxon>
        <taxon>Diaporthe</taxon>
    </lineage>
</organism>
<name>A0ABR3W4U9_9PEZI</name>
<feature type="compositionally biased region" description="Basic residues" evidence="1">
    <location>
        <begin position="1002"/>
        <end position="1014"/>
    </location>
</feature>
<feature type="compositionally biased region" description="Basic and acidic residues" evidence="1">
    <location>
        <begin position="950"/>
        <end position="965"/>
    </location>
</feature>
<protein>
    <submittedName>
        <fullName evidence="2">Uncharacterized protein</fullName>
    </submittedName>
</protein>
<feature type="compositionally biased region" description="Basic and acidic residues" evidence="1">
    <location>
        <begin position="1036"/>
        <end position="1080"/>
    </location>
</feature>
<feature type="compositionally biased region" description="Polar residues" evidence="1">
    <location>
        <begin position="666"/>
        <end position="678"/>
    </location>
</feature>
<feature type="compositionally biased region" description="Basic and acidic residues" evidence="1">
    <location>
        <begin position="1015"/>
        <end position="1028"/>
    </location>
</feature>
<evidence type="ECO:0000313" key="3">
    <source>
        <dbReference type="Proteomes" id="UP001583177"/>
    </source>
</evidence>
<feature type="compositionally biased region" description="Basic and acidic residues" evidence="1">
    <location>
        <begin position="803"/>
        <end position="817"/>
    </location>
</feature>
<feature type="compositionally biased region" description="Basic and acidic residues" evidence="1">
    <location>
        <begin position="701"/>
        <end position="729"/>
    </location>
</feature>
<feature type="region of interest" description="Disordered" evidence="1">
    <location>
        <begin position="904"/>
        <end position="1092"/>
    </location>
</feature>
<evidence type="ECO:0000313" key="2">
    <source>
        <dbReference type="EMBL" id="KAL1853156.1"/>
    </source>
</evidence>
<feature type="compositionally biased region" description="Basic and acidic residues" evidence="1">
    <location>
        <begin position="904"/>
        <end position="924"/>
    </location>
</feature>
<feature type="region of interest" description="Disordered" evidence="1">
    <location>
        <begin position="185"/>
        <end position="234"/>
    </location>
</feature>
<accession>A0ABR3W4U9</accession>
<feature type="compositionally biased region" description="Basic and acidic residues" evidence="1">
    <location>
        <begin position="737"/>
        <end position="750"/>
    </location>
</feature>
<sequence length="1135" mass="132005">MPYKSSVVDFDDRADREERDYYHRRKPESDTSVAIDPYNQPDRRRSPSPQTIAIRPRYSSSPRYIVARNVEPSARPGNRKLDAEATSRGHIQEVDRSKDLTVHLSLPITDDFDERLDIFSQLIRLGDFIKADQYFREQLEDHLSHPYVFVQYAAMLLKRGDYIGFDQLDAEPVFLNDNARRLTQQSWDGERDPASDDDGYTRGYHSDDHADDQWREARRRTARRRNSTKRTQADQSDALNLLHRDWKLMKALCTCYREGVLNDAVKEVENAMIEMEFSDEMCSTEMHIVLLTFQICSLLMSKRTIYYNFSKALENWFDGTALYESLLTQGRIWDFTDLYKVSCTIFGLHHTLALFARNQSVEAVMDQWTLESDDESTTLAQLDMLSWALTQPSDRPEGTEERQIIFEKAMGYAESIKIHHPKRMKSAPFISWLLSKTVYTSLKQKWFSDHIKALNSHLADFPGLEVGSGYWFESFFYVPRWSESPGRPVPNTPAGANQPIIVALKAAKQLGDYQAMAYGLDILIVRSKDPHKPTRELLDLQKTQGDERNYMFTLLMSYLTCPRPEDQRRLLKQLKQTPTWRYPKEIRSHNVYLARDFILRALTIRLEPPEGPLRLKADEMPYLEWLEPHFRDFAMRYADEPASDQWHHQLPGQDFDERWHDRPPQNARSMPTPASRSSPPAHPIDALPPLKSSYYQNELARRDAVDTSSHLRNDGGGVGKEERSSDNSHRVSSTEISRIEETPERERSRKIEKKANAALAAIKDVLKGQLKEVARRRAAELEVNQRIDRLEDLIRRRKEGIRHSDTEFDSEHSEPSSRNRRRRRARSSSSSGSDESTDHGHRSRMIAYRATEPDNGADDAPDPRESNAHTDLVLYDPTLPHVRDYNHGAGSQAGVNDGRILEEDSERKRSKEYGQQQEQRHTRASEGYIVIRSAHSGNHHVFKTSPNDGDWSREPRTKQQSRSDLEESNNSHSLDRVFERGPTRDEDREIRGRERYRDDRRHAKNTRHSRNKRSRAPEAFDEDGRADNEAIIQAEVEDRLRAEEERRRRQNQRIESRHSFSRDRRPRPEVVSEQNEKDANMRWPEPSTDSGIDMVELGQRNRHRRDENMQDLRGESTGVWDAFQEVSAKGKAVNR</sequence>
<reference evidence="2 3" key="1">
    <citation type="journal article" date="2024" name="IMA Fungus">
        <title>IMA Genome - F19 : A genome assembly and annotation guide to empower mycologists, including annotated draft genome sequences of Ceratocystis pirilliformis, Diaporthe australafricana, Fusarium ophioides, Paecilomyces lecythidis, and Sporothrix stenoceras.</title>
        <authorList>
            <person name="Aylward J."/>
            <person name="Wilson A.M."/>
            <person name="Visagie C.M."/>
            <person name="Spraker J."/>
            <person name="Barnes I."/>
            <person name="Buitendag C."/>
            <person name="Ceriani C."/>
            <person name="Del Mar Angel L."/>
            <person name="du Plessis D."/>
            <person name="Fuchs T."/>
            <person name="Gasser K."/>
            <person name="Kramer D."/>
            <person name="Li W."/>
            <person name="Munsamy K."/>
            <person name="Piso A."/>
            <person name="Price J.L."/>
            <person name="Sonnekus B."/>
            <person name="Thomas C."/>
            <person name="van der Nest A."/>
            <person name="van Dijk A."/>
            <person name="van Heerden A."/>
            <person name="van Vuuren N."/>
            <person name="Yilmaz N."/>
            <person name="Duong T.A."/>
            <person name="van der Merwe N.A."/>
            <person name="Wingfield M.J."/>
            <person name="Wingfield B.D."/>
        </authorList>
    </citation>
    <scope>NUCLEOTIDE SEQUENCE [LARGE SCALE GENOMIC DNA]</scope>
    <source>
        <strain evidence="2 3">CMW 18300</strain>
    </source>
</reference>
<dbReference type="EMBL" id="JAWRVE010000152">
    <property type="protein sequence ID" value="KAL1853156.1"/>
    <property type="molecule type" value="Genomic_DNA"/>
</dbReference>
<feature type="compositionally biased region" description="Basic and acidic residues" evidence="1">
    <location>
        <begin position="10"/>
        <end position="21"/>
    </location>
</feature>
<evidence type="ECO:0000256" key="1">
    <source>
        <dbReference type="SAM" id="MobiDB-lite"/>
    </source>
</evidence>
<feature type="compositionally biased region" description="Basic and acidic residues" evidence="1">
    <location>
        <begin position="204"/>
        <end position="216"/>
    </location>
</feature>